<evidence type="ECO:0000256" key="1">
    <source>
        <dbReference type="SAM" id="Phobius"/>
    </source>
</evidence>
<dbReference type="AlphaFoldDB" id="M0A6B6"/>
<organism evidence="2 3">
    <name type="scientific">Natrialba hulunbeirensis JCM 10989</name>
    <dbReference type="NCBI Taxonomy" id="1227493"/>
    <lineage>
        <taxon>Archaea</taxon>
        <taxon>Methanobacteriati</taxon>
        <taxon>Methanobacteriota</taxon>
        <taxon>Stenosarchaea group</taxon>
        <taxon>Halobacteria</taxon>
        <taxon>Halobacteriales</taxon>
        <taxon>Natrialbaceae</taxon>
        <taxon>Natrialba</taxon>
    </lineage>
</organism>
<comment type="caution">
    <text evidence="2">The sequence shown here is derived from an EMBL/GenBank/DDBJ whole genome shotgun (WGS) entry which is preliminary data.</text>
</comment>
<dbReference type="OrthoDB" id="168759at2157"/>
<protein>
    <submittedName>
        <fullName evidence="2">Uncharacterized protein</fullName>
    </submittedName>
</protein>
<evidence type="ECO:0000313" key="2">
    <source>
        <dbReference type="EMBL" id="ELY93432.1"/>
    </source>
</evidence>
<feature type="transmembrane region" description="Helical" evidence="1">
    <location>
        <begin position="45"/>
        <end position="67"/>
    </location>
</feature>
<dbReference type="Proteomes" id="UP000011519">
    <property type="component" value="Unassembled WGS sequence"/>
</dbReference>
<proteinExistence type="predicted"/>
<evidence type="ECO:0000313" key="3">
    <source>
        <dbReference type="Proteomes" id="UP000011519"/>
    </source>
</evidence>
<gene>
    <name evidence="2" type="ORF">C483_05693</name>
</gene>
<dbReference type="EMBL" id="AOIM01000014">
    <property type="protein sequence ID" value="ELY93432.1"/>
    <property type="molecule type" value="Genomic_DNA"/>
</dbReference>
<reference evidence="2 3" key="1">
    <citation type="journal article" date="2014" name="PLoS Genet.">
        <title>Phylogenetically driven sequencing of extremely halophilic archaea reveals strategies for static and dynamic osmo-response.</title>
        <authorList>
            <person name="Becker E.A."/>
            <person name="Seitzer P.M."/>
            <person name="Tritt A."/>
            <person name="Larsen D."/>
            <person name="Krusor M."/>
            <person name="Yao A.I."/>
            <person name="Wu D."/>
            <person name="Madern D."/>
            <person name="Eisen J.A."/>
            <person name="Darling A.E."/>
            <person name="Facciotti M.T."/>
        </authorList>
    </citation>
    <scope>NUCLEOTIDE SEQUENCE [LARGE SCALE GENOMIC DNA]</scope>
    <source>
        <strain evidence="2 3">JCM 10989</strain>
    </source>
</reference>
<feature type="transmembrane region" description="Helical" evidence="1">
    <location>
        <begin position="20"/>
        <end position="39"/>
    </location>
</feature>
<dbReference type="STRING" id="1227493.C483_05693"/>
<accession>M0A6B6</accession>
<keyword evidence="3" id="KW-1185">Reference proteome</keyword>
<sequence length="69" mass="7801">MRSKDSDETAVTIDEEWFRFGVYIAFLYAAFTLAIVYLLRLDQTIGLVAAVVGSIVFGLSIMVYVLYVR</sequence>
<keyword evidence="1" id="KW-1133">Transmembrane helix</keyword>
<keyword evidence="1" id="KW-0812">Transmembrane</keyword>
<dbReference type="RefSeq" id="WP_006652379.1">
    <property type="nucleotide sequence ID" value="NZ_AOIM01000014.1"/>
</dbReference>
<dbReference type="PATRIC" id="fig|1227493.4.peg.1110"/>
<name>M0A6B6_9EURY</name>
<keyword evidence="1" id="KW-0472">Membrane</keyword>